<dbReference type="Gene3D" id="1.20.200.10">
    <property type="entry name" value="Fumarase/aspartase (Central domain)"/>
    <property type="match status" value="1"/>
</dbReference>
<keyword evidence="3" id="KW-1185">Reference proteome</keyword>
<keyword evidence="1 2" id="KW-0456">Lyase</keyword>
<proteinExistence type="predicted"/>
<dbReference type="PANTHER" id="PTHR10362">
    <property type="entry name" value="HISTIDINE AMMONIA-LYASE"/>
    <property type="match status" value="1"/>
</dbReference>
<evidence type="ECO:0000256" key="1">
    <source>
        <dbReference type="ARBA" id="ARBA00023239"/>
    </source>
</evidence>
<dbReference type="GO" id="GO:0016829">
    <property type="term" value="F:lyase activity"/>
    <property type="evidence" value="ECO:0007669"/>
    <property type="project" value="UniProtKB-KW"/>
</dbReference>
<comment type="caution">
    <text evidence="2">The sequence shown here is derived from an EMBL/GenBank/DDBJ whole genome shotgun (WGS) entry which is preliminary data.</text>
</comment>
<accession>A0ABV7YG60</accession>
<dbReference type="Gene3D" id="1.10.275.10">
    <property type="entry name" value="Fumarase/aspartase (N-terminal domain)"/>
    <property type="match status" value="1"/>
</dbReference>
<evidence type="ECO:0000313" key="2">
    <source>
        <dbReference type="EMBL" id="MFC3764336.1"/>
    </source>
</evidence>
<dbReference type="CDD" id="cd00332">
    <property type="entry name" value="PAL-HAL"/>
    <property type="match status" value="1"/>
</dbReference>
<dbReference type="InterPro" id="IPR001106">
    <property type="entry name" value="Aromatic_Lyase"/>
</dbReference>
<dbReference type="EC" id="4.3.1.-" evidence="2"/>
<dbReference type="InterPro" id="IPR024083">
    <property type="entry name" value="Fumarase/histidase_N"/>
</dbReference>
<organism evidence="2 3">
    <name type="scientific">Tenggerimyces flavus</name>
    <dbReference type="NCBI Taxonomy" id="1708749"/>
    <lineage>
        <taxon>Bacteria</taxon>
        <taxon>Bacillati</taxon>
        <taxon>Actinomycetota</taxon>
        <taxon>Actinomycetes</taxon>
        <taxon>Propionibacteriales</taxon>
        <taxon>Nocardioidaceae</taxon>
        <taxon>Tenggerimyces</taxon>
    </lineage>
</organism>
<dbReference type="Pfam" id="PF00221">
    <property type="entry name" value="Lyase_aromatic"/>
    <property type="match status" value="1"/>
</dbReference>
<dbReference type="Proteomes" id="UP001595699">
    <property type="component" value="Unassembled WGS sequence"/>
</dbReference>
<evidence type="ECO:0000313" key="3">
    <source>
        <dbReference type="Proteomes" id="UP001595699"/>
    </source>
</evidence>
<dbReference type="EMBL" id="JBHRZH010000023">
    <property type="protein sequence ID" value="MFC3764336.1"/>
    <property type="molecule type" value="Genomic_DNA"/>
</dbReference>
<gene>
    <name evidence="2" type="ORF">ACFOUW_26100</name>
</gene>
<name>A0ABV7YG60_9ACTN</name>
<dbReference type="RefSeq" id="WP_205115315.1">
    <property type="nucleotide sequence ID" value="NZ_JAFBCM010000001.1"/>
</dbReference>
<protein>
    <submittedName>
        <fullName evidence="2">Aromatic amino acid ammonia-lyase</fullName>
        <ecNumber evidence="2">4.3.1.-</ecNumber>
    </submittedName>
</protein>
<sequence length="480" mass="49336">MGPTDIFLDGESLTPYDVVSVVRGGATVALDPVARARVEATARAVQQAVAWRPVYGATTGVGANRDVVAERAGHGQRILLSHATAGGDALPDEVARAVLVVRANQLAAGGSGTRAEVLDGLVVAIGLGAAPLLHGYTGIGTGDLSALAELGLQLAGELPWRSGAPPVVALTDLDVLPFLSSTAATVAQAIVAAIDLAELLTATYPVTALSFVALGGNPEAFDARVHEARPQPGQAEAAKAVRDLLAGGRPTTPLRIQDPFGLRSFPQVHGPAVHALDRLLEVLTIELNSRAENPLVVRTEAGGDVLHHGNWHGAPVALALDSARLALHSVASLSVARTASLMNPDLTALTSFLAEGPAGSSGAMGVEYVQHAALARLRSLAAPASLSTARMSRGAEDHASFSTEAARLTGESVQPFRTVLACELVTATRALRLAGAKPADLLPSGVGEAYQRAYDELPPDLGDRPLTIDIAKAEALLVAR</sequence>
<dbReference type="SUPFAM" id="SSF48557">
    <property type="entry name" value="L-aspartase-like"/>
    <property type="match status" value="1"/>
</dbReference>
<dbReference type="InterPro" id="IPR008948">
    <property type="entry name" value="L-Aspartase-like"/>
</dbReference>
<reference evidence="3" key="1">
    <citation type="journal article" date="2019" name="Int. J. Syst. Evol. Microbiol.">
        <title>The Global Catalogue of Microorganisms (GCM) 10K type strain sequencing project: providing services to taxonomists for standard genome sequencing and annotation.</title>
        <authorList>
            <consortium name="The Broad Institute Genomics Platform"/>
            <consortium name="The Broad Institute Genome Sequencing Center for Infectious Disease"/>
            <person name="Wu L."/>
            <person name="Ma J."/>
        </authorList>
    </citation>
    <scope>NUCLEOTIDE SEQUENCE [LARGE SCALE GENOMIC DNA]</scope>
    <source>
        <strain evidence="3">CGMCC 4.7241</strain>
    </source>
</reference>